<protein>
    <submittedName>
        <fullName evidence="1">Uncharacterized protein</fullName>
    </submittedName>
</protein>
<evidence type="ECO:0000313" key="1">
    <source>
        <dbReference type="EMBL" id="KIK06089.1"/>
    </source>
</evidence>
<keyword evidence="2" id="KW-1185">Reference proteome</keyword>
<reference evidence="2" key="2">
    <citation type="submission" date="2015-01" db="EMBL/GenBank/DDBJ databases">
        <title>Evolutionary Origins and Diversification of the Mycorrhizal Mutualists.</title>
        <authorList>
            <consortium name="DOE Joint Genome Institute"/>
            <consortium name="Mycorrhizal Genomics Consortium"/>
            <person name="Kohler A."/>
            <person name="Kuo A."/>
            <person name="Nagy L.G."/>
            <person name="Floudas D."/>
            <person name="Copeland A."/>
            <person name="Barry K.W."/>
            <person name="Cichocki N."/>
            <person name="Veneault-Fourrey C."/>
            <person name="LaButti K."/>
            <person name="Lindquist E.A."/>
            <person name="Lipzen A."/>
            <person name="Lundell T."/>
            <person name="Morin E."/>
            <person name="Murat C."/>
            <person name="Riley R."/>
            <person name="Ohm R."/>
            <person name="Sun H."/>
            <person name="Tunlid A."/>
            <person name="Henrissat B."/>
            <person name="Grigoriev I.V."/>
            <person name="Hibbett D.S."/>
            <person name="Martin F."/>
        </authorList>
    </citation>
    <scope>NUCLEOTIDE SEQUENCE [LARGE SCALE GENOMIC DNA]</scope>
    <source>
        <strain evidence="2">LaAM-08-1</strain>
    </source>
</reference>
<proteinExistence type="predicted"/>
<gene>
    <name evidence="1" type="ORF">K443DRAFT_90281</name>
</gene>
<dbReference type="AlphaFoldDB" id="A0A0C9XWW4"/>
<dbReference type="HOGENOM" id="CLU_142395_0_0_1"/>
<name>A0A0C9XWW4_9AGAR</name>
<dbReference type="EMBL" id="KN838555">
    <property type="protein sequence ID" value="KIK06089.1"/>
    <property type="molecule type" value="Genomic_DNA"/>
</dbReference>
<reference evidence="1 2" key="1">
    <citation type="submission" date="2014-04" db="EMBL/GenBank/DDBJ databases">
        <authorList>
            <consortium name="DOE Joint Genome Institute"/>
            <person name="Kuo A."/>
            <person name="Kohler A."/>
            <person name="Nagy L.G."/>
            <person name="Floudas D."/>
            <person name="Copeland A."/>
            <person name="Barry K.W."/>
            <person name="Cichocki N."/>
            <person name="Veneault-Fourrey C."/>
            <person name="LaButti K."/>
            <person name="Lindquist E.A."/>
            <person name="Lipzen A."/>
            <person name="Lundell T."/>
            <person name="Morin E."/>
            <person name="Murat C."/>
            <person name="Sun H."/>
            <person name="Tunlid A."/>
            <person name="Henrissat B."/>
            <person name="Grigoriev I.V."/>
            <person name="Hibbett D.S."/>
            <person name="Martin F."/>
            <person name="Nordberg H.P."/>
            <person name="Cantor M.N."/>
            <person name="Hua S.X."/>
        </authorList>
    </citation>
    <scope>NUCLEOTIDE SEQUENCE [LARGE SCALE GENOMIC DNA]</scope>
    <source>
        <strain evidence="1 2">LaAM-08-1</strain>
    </source>
</reference>
<dbReference type="STRING" id="1095629.A0A0C9XWW4"/>
<organism evidence="1 2">
    <name type="scientific">Laccaria amethystina LaAM-08-1</name>
    <dbReference type="NCBI Taxonomy" id="1095629"/>
    <lineage>
        <taxon>Eukaryota</taxon>
        <taxon>Fungi</taxon>
        <taxon>Dikarya</taxon>
        <taxon>Basidiomycota</taxon>
        <taxon>Agaricomycotina</taxon>
        <taxon>Agaricomycetes</taxon>
        <taxon>Agaricomycetidae</taxon>
        <taxon>Agaricales</taxon>
        <taxon>Agaricineae</taxon>
        <taxon>Hydnangiaceae</taxon>
        <taxon>Laccaria</taxon>
    </lineage>
</organism>
<sequence length="92" mass="10251">MNTINKSTSFTPFQLCFGCSPCVFPPLIPAKQSATTTDIDTWHVIHHLETDVLKAQDNLLKAKISQSFQANKHHSLNFPFSIGSQVQLSTLH</sequence>
<dbReference type="Proteomes" id="UP000054477">
    <property type="component" value="Unassembled WGS sequence"/>
</dbReference>
<accession>A0A0C9XWW4</accession>
<evidence type="ECO:0000313" key="2">
    <source>
        <dbReference type="Proteomes" id="UP000054477"/>
    </source>
</evidence>
<dbReference type="OrthoDB" id="3268967at2759"/>